<dbReference type="Proteomes" id="UP000261245">
    <property type="component" value="Unassembled WGS sequence"/>
</dbReference>
<organism evidence="1 2">
    <name type="scientific">Segatella copri</name>
    <dbReference type="NCBI Taxonomy" id="165179"/>
    <lineage>
        <taxon>Bacteria</taxon>
        <taxon>Pseudomonadati</taxon>
        <taxon>Bacteroidota</taxon>
        <taxon>Bacteroidia</taxon>
        <taxon>Bacteroidales</taxon>
        <taxon>Prevotellaceae</taxon>
        <taxon>Segatella</taxon>
    </lineage>
</organism>
<protein>
    <submittedName>
        <fullName evidence="1">Uncharacterized protein</fullName>
    </submittedName>
</protein>
<dbReference type="EMBL" id="QSUC01000074">
    <property type="protein sequence ID" value="RGN02736.1"/>
    <property type="molecule type" value="Genomic_DNA"/>
</dbReference>
<name>A0AA92T1K7_9BACT</name>
<evidence type="ECO:0000313" key="1">
    <source>
        <dbReference type="EMBL" id="RGN02736.1"/>
    </source>
</evidence>
<reference evidence="1 2" key="1">
    <citation type="submission" date="2018-08" db="EMBL/GenBank/DDBJ databases">
        <title>A genome reference for cultivated species of the human gut microbiota.</title>
        <authorList>
            <person name="Zou Y."/>
            <person name="Xue W."/>
            <person name="Luo G."/>
        </authorList>
    </citation>
    <scope>NUCLEOTIDE SEQUENCE [LARGE SCALE GENOMIC DNA]</scope>
    <source>
        <strain evidence="1 2">OM06-11</strain>
    </source>
</reference>
<dbReference type="AlphaFoldDB" id="A0AA92T1K7"/>
<sequence>MKKGGTGGGNTITGLIYEGKVDLETFIAEQKNYAVEGNDVFYCGKCVAHVFKKHAFYDYLKTKGINWKEHISKQLLPDNAIYVIVNNTMFILEVKTQNVAGSVDEKLQTCDFKKKQYQKLLSQLNMEVQYIYILDDWFRKPQYKDVLDYIISVGCQYYFNYIPLQKLGLPVPK</sequence>
<dbReference type="RefSeq" id="WP_117729746.1">
    <property type="nucleotide sequence ID" value="NZ_QRSU01000076.1"/>
</dbReference>
<proteinExistence type="predicted"/>
<comment type="caution">
    <text evidence="1">The sequence shown here is derived from an EMBL/GenBank/DDBJ whole genome shotgun (WGS) entry which is preliminary data.</text>
</comment>
<accession>A0AA92T1K7</accession>
<gene>
    <name evidence="1" type="ORF">DXB80_14555</name>
</gene>
<evidence type="ECO:0000313" key="2">
    <source>
        <dbReference type="Proteomes" id="UP000261245"/>
    </source>
</evidence>